<dbReference type="EMBL" id="QLLN01000005">
    <property type="protein sequence ID" value="RAJ10026.1"/>
    <property type="molecule type" value="Genomic_DNA"/>
</dbReference>
<dbReference type="Proteomes" id="UP000249696">
    <property type="component" value="Unassembled WGS sequence"/>
</dbReference>
<name>A0A327QZI0_9FLAO</name>
<evidence type="ECO:0000313" key="1">
    <source>
        <dbReference type="EMBL" id="RAJ10026.1"/>
    </source>
</evidence>
<dbReference type="Gene3D" id="3.10.20.30">
    <property type="match status" value="1"/>
</dbReference>
<gene>
    <name evidence="1" type="ORF">LV92_02772</name>
</gene>
<reference evidence="1 2" key="1">
    <citation type="submission" date="2018-06" db="EMBL/GenBank/DDBJ databases">
        <title>Genomic Encyclopedia of Archaeal and Bacterial Type Strains, Phase II (KMG-II): from individual species to whole genera.</title>
        <authorList>
            <person name="Goeker M."/>
        </authorList>
    </citation>
    <scope>NUCLEOTIDE SEQUENCE [LARGE SCALE GENOMIC DNA]</scope>
    <source>
        <strain evidence="1 2">DSM 23522</strain>
    </source>
</reference>
<dbReference type="InterPro" id="IPR012675">
    <property type="entry name" value="Beta-grasp_dom_sf"/>
</dbReference>
<protein>
    <submittedName>
        <fullName evidence="1">Uncharacterized protein</fullName>
    </submittedName>
</protein>
<organism evidence="1 2">
    <name type="scientific">Arenibacter echinorum</name>
    <dbReference type="NCBI Taxonomy" id="440515"/>
    <lineage>
        <taxon>Bacteria</taxon>
        <taxon>Pseudomonadati</taxon>
        <taxon>Bacteroidota</taxon>
        <taxon>Flavobacteriia</taxon>
        <taxon>Flavobacteriales</taxon>
        <taxon>Flavobacteriaceae</taxon>
        <taxon>Arenibacter</taxon>
    </lineage>
</organism>
<accession>A0A327QZI0</accession>
<evidence type="ECO:0000313" key="2">
    <source>
        <dbReference type="Proteomes" id="UP000249696"/>
    </source>
</evidence>
<keyword evidence="2" id="KW-1185">Reference proteome</keyword>
<comment type="caution">
    <text evidence="1">The sequence shown here is derived from an EMBL/GenBank/DDBJ whole genome shotgun (WGS) entry which is preliminary data.</text>
</comment>
<proteinExistence type="predicted"/>
<dbReference type="AlphaFoldDB" id="A0A327QZI0"/>
<sequence>MLRDEKQTLCRLEVASPQSRLACQIPVNAELHNLVFKIITDNDFG</sequence>